<comment type="caution">
    <text evidence="2">The sequence shown here is derived from an EMBL/GenBank/DDBJ whole genome shotgun (WGS) entry which is preliminary data.</text>
</comment>
<dbReference type="GeneID" id="32529255"/>
<reference evidence="2 3" key="1">
    <citation type="submission" date="2020-08" db="EMBL/GenBank/DDBJ databases">
        <title>Genomic Encyclopedia of Type Strains, Phase IV (KMG-V): Genome sequencing to study the core and pangenomes of soil and plant-associated prokaryotes.</title>
        <authorList>
            <person name="Whitman W."/>
        </authorList>
    </citation>
    <scope>NUCLEOTIDE SEQUENCE [LARGE SCALE GENOMIC DNA]</scope>
    <source>
        <strain evidence="2 3">SEMIA 492</strain>
    </source>
</reference>
<dbReference type="OrthoDB" id="9806380at2"/>
<dbReference type="PANTHER" id="PTHR41521:SF4">
    <property type="entry name" value="BLR0684 PROTEIN"/>
    <property type="match status" value="1"/>
</dbReference>
<accession>A0A7W6ZSX8</accession>
<dbReference type="Pfam" id="PF07045">
    <property type="entry name" value="DUF1330"/>
    <property type="match status" value="1"/>
</dbReference>
<name>A0A7W6ZSX8_9HYPH</name>
<dbReference type="PANTHER" id="PTHR41521">
    <property type="match status" value="1"/>
</dbReference>
<keyword evidence="3" id="KW-1185">Reference proteome</keyword>
<dbReference type="Proteomes" id="UP000543836">
    <property type="component" value="Unassembled WGS sequence"/>
</dbReference>
<protein>
    <submittedName>
        <fullName evidence="2">Uncharacterized protein (DUF1330 family)</fullName>
    </submittedName>
</protein>
<dbReference type="InterPro" id="IPR010753">
    <property type="entry name" value="DUF1330"/>
</dbReference>
<evidence type="ECO:0000313" key="3">
    <source>
        <dbReference type="Proteomes" id="UP000543836"/>
    </source>
</evidence>
<gene>
    <name evidence="2" type="ORF">GGE60_002150</name>
</gene>
<organism evidence="2 3">
    <name type="scientific">Rhizobium leucaenae</name>
    <dbReference type="NCBI Taxonomy" id="29450"/>
    <lineage>
        <taxon>Bacteria</taxon>
        <taxon>Pseudomonadati</taxon>
        <taxon>Pseudomonadota</taxon>
        <taxon>Alphaproteobacteria</taxon>
        <taxon>Hyphomicrobiales</taxon>
        <taxon>Rhizobiaceae</taxon>
        <taxon>Rhizobium/Agrobacterium group</taxon>
        <taxon>Rhizobium</taxon>
    </lineage>
</organism>
<dbReference type="SUPFAM" id="SSF54909">
    <property type="entry name" value="Dimeric alpha+beta barrel"/>
    <property type="match status" value="1"/>
</dbReference>
<dbReference type="AlphaFoldDB" id="A0A7W6ZSX8"/>
<evidence type="ECO:0000313" key="2">
    <source>
        <dbReference type="EMBL" id="MBB4568039.1"/>
    </source>
</evidence>
<feature type="domain" description="DUF1330" evidence="1">
    <location>
        <begin position="3"/>
        <end position="93"/>
    </location>
</feature>
<dbReference type="Gene3D" id="3.30.70.100">
    <property type="match status" value="1"/>
</dbReference>
<evidence type="ECO:0000259" key="1">
    <source>
        <dbReference type="Pfam" id="PF07045"/>
    </source>
</evidence>
<dbReference type="EMBL" id="JACIIG010000004">
    <property type="protein sequence ID" value="MBB4568039.1"/>
    <property type="molecule type" value="Genomic_DNA"/>
</dbReference>
<dbReference type="RefSeq" id="WP_028751390.1">
    <property type="nucleotide sequence ID" value="NZ_JACIIG010000004.1"/>
</dbReference>
<dbReference type="InterPro" id="IPR011008">
    <property type="entry name" value="Dimeric_a/b-barrel"/>
</dbReference>
<sequence length="99" mass="10874">MAAYLVSEVTPRDADAFQTYRTKAAASIAQYGGRYLARGGDVDTLEGSWKPRTIIIVEFPDVETARRWYSSSEYAALAVQNQALERNLILVDGISATNA</sequence>
<proteinExistence type="predicted"/>